<feature type="transmembrane region" description="Helical" evidence="1">
    <location>
        <begin position="12"/>
        <end position="31"/>
    </location>
</feature>
<protein>
    <recommendedName>
        <fullName evidence="2">CAAX prenyl protease 2/Lysostaphin resistance protein A-like domain-containing protein</fullName>
    </recommendedName>
</protein>
<dbReference type="InterPro" id="IPR003675">
    <property type="entry name" value="Rce1/LyrA-like_dom"/>
</dbReference>
<feature type="transmembrane region" description="Helical" evidence="1">
    <location>
        <begin position="173"/>
        <end position="190"/>
    </location>
</feature>
<dbReference type="EMBL" id="DPVV01000371">
    <property type="protein sequence ID" value="HCL02930.1"/>
    <property type="molecule type" value="Genomic_DNA"/>
</dbReference>
<evidence type="ECO:0000256" key="1">
    <source>
        <dbReference type="SAM" id="Phobius"/>
    </source>
</evidence>
<keyword evidence="1" id="KW-1133">Transmembrane helix</keyword>
<evidence type="ECO:0000259" key="2">
    <source>
        <dbReference type="Pfam" id="PF02517"/>
    </source>
</evidence>
<accession>A0A3D2X716</accession>
<feature type="transmembrane region" description="Helical" evidence="1">
    <location>
        <begin position="290"/>
        <end position="312"/>
    </location>
</feature>
<dbReference type="AlphaFoldDB" id="A0A3D2X716"/>
<dbReference type="PANTHER" id="PTHR36435">
    <property type="entry name" value="SLR1288 PROTEIN"/>
    <property type="match status" value="1"/>
</dbReference>
<feature type="transmembrane region" description="Helical" evidence="1">
    <location>
        <begin position="220"/>
        <end position="237"/>
    </location>
</feature>
<evidence type="ECO:0000313" key="4">
    <source>
        <dbReference type="Proteomes" id="UP000262969"/>
    </source>
</evidence>
<dbReference type="PANTHER" id="PTHR36435:SF1">
    <property type="entry name" value="CAAX AMINO TERMINAL PROTEASE FAMILY PROTEIN"/>
    <property type="match status" value="1"/>
</dbReference>
<keyword evidence="1" id="KW-0472">Membrane</keyword>
<gene>
    <name evidence="3" type="ORF">DHW61_11060</name>
</gene>
<reference evidence="3 4" key="1">
    <citation type="journal article" date="2018" name="Nat. Biotechnol.">
        <title>A standardized bacterial taxonomy based on genome phylogeny substantially revises the tree of life.</title>
        <authorList>
            <person name="Parks D.H."/>
            <person name="Chuvochina M."/>
            <person name="Waite D.W."/>
            <person name="Rinke C."/>
            <person name="Skarshewski A."/>
            <person name="Chaumeil P.A."/>
            <person name="Hugenholtz P."/>
        </authorList>
    </citation>
    <scope>NUCLEOTIDE SEQUENCE [LARGE SCALE GENOMIC DNA]</scope>
    <source>
        <strain evidence="3">UBA11728</strain>
    </source>
</reference>
<feature type="transmembrane region" description="Helical" evidence="1">
    <location>
        <begin position="142"/>
        <end position="161"/>
    </location>
</feature>
<feature type="transmembrane region" description="Helical" evidence="1">
    <location>
        <begin position="364"/>
        <end position="386"/>
    </location>
</feature>
<dbReference type="InterPro" id="IPR052710">
    <property type="entry name" value="CAAX_protease"/>
</dbReference>
<evidence type="ECO:0000313" key="3">
    <source>
        <dbReference type="EMBL" id="HCL02930.1"/>
    </source>
</evidence>
<dbReference type="GO" id="GO:0080120">
    <property type="term" value="P:CAAX-box protein maturation"/>
    <property type="evidence" value="ECO:0007669"/>
    <property type="project" value="UniProtKB-ARBA"/>
</dbReference>
<proteinExistence type="predicted"/>
<comment type="caution">
    <text evidence="3">The sequence shown here is derived from an EMBL/GenBank/DDBJ whole genome shotgun (WGS) entry which is preliminary data.</text>
</comment>
<feature type="transmembrane region" description="Helical" evidence="1">
    <location>
        <begin position="43"/>
        <end position="61"/>
    </location>
</feature>
<name>A0A3D2X716_9FIRM</name>
<feature type="transmembrane region" description="Helical" evidence="1">
    <location>
        <begin position="101"/>
        <end position="122"/>
    </location>
</feature>
<keyword evidence="1" id="KW-0812">Transmembrane</keyword>
<feature type="transmembrane region" description="Helical" evidence="1">
    <location>
        <begin position="196"/>
        <end position="213"/>
    </location>
</feature>
<feature type="domain" description="CAAX prenyl protease 2/Lysostaphin resistance protein A-like" evidence="2">
    <location>
        <begin position="142"/>
        <end position="228"/>
    </location>
</feature>
<organism evidence="3 4">
    <name type="scientific">Lachnoclostridium phytofermentans</name>
    <dbReference type="NCBI Taxonomy" id="66219"/>
    <lineage>
        <taxon>Bacteria</taxon>
        <taxon>Bacillati</taxon>
        <taxon>Bacillota</taxon>
        <taxon>Clostridia</taxon>
        <taxon>Lachnospirales</taxon>
        <taxon>Lachnospiraceae</taxon>
    </lineage>
</organism>
<sequence>MKNRRSGMNYVRKINIVFLCTIATIFLSNMIPFRDFVSNEALLLLISQAIIAGPSIVFLIIESRRQNVLEINYPSMGYETREDKKSIREQLCFHKVSISNVFWLILFTICITPAINFVNAISRMFSVAAINDTMFNITHKNSYLIALFCVAFVPCVMEEIVYRGLFYQGYRRVNPLGAAFLSAFLFGILHGNLNQFCYAFIMGIVFAFVIEATDSIVSTMIIHFIMNGWSITLLYAIPRLFKYLNNMANEAIARGDQELANSITKLIGTDVDFDQVFQASGNAVLSDMKFIDILGTYGLTALLGGILAFLIYRKIAKNTGRYEYIKSLFSKNKENRIESYHSVSGDGYKGEGKVKARALFTPPLWIAIAICVFTLVINELVLQGIISM</sequence>
<dbReference type="GO" id="GO:0004175">
    <property type="term" value="F:endopeptidase activity"/>
    <property type="evidence" value="ECO:0007669"/>
    <property type="project" value="UniProtKB-ARBA"/>
</dbReference>
<dbReference type="Proteomes" id="UP000262969">
    <property type="component" value="Unassembled WGS sequence"/>
</dbReference>
<dbReference type="Pfam" id="PF02517">
    <property type="entry name" value="Rce1-like"/>
    <property type="match status" value="1"/>
</dbReference>